<accession>A0A0C5VRB3</accession>
<keyword evidence="2" id="KW-1185">Reference proteome</keyword>
<evidence type="ECO:0000313" key="2">
    <source>
        <dbReference type="Proteomes" id="UP000032266"/>
    </source>
</evidence>
<sequence>MSNEELQLIKQELEQFITELEKFNHYAKLLGINAAIEAVKQEESMRRAMEIIATGLNDLTESCSVMIDRTRGHVLNIEQQHLDGTSPAHPNDSKKH</sequence>
<dbReference type="EMBL" id="CP007142">
    <property type="protein sequence ID" value="AJQ95958.1"/>
    <property type="molecule type" value="Genomic_DNA"/>
</dbReference>
<evidence type="ECO:0000313" key="1">
    <source>
        <dbReference type="EMBL" id="AJQ95958.1"/>
    </source>
</evidence>
<protein>
    <submittedName>
        <fullName evidence="1">Uncharacterized protein</fullName>
    </submittedName>
</protein>
<dbReference type="KEGG" id="gsn:YC6258_03922"/>
<proteinExistence type="predicted"/>
<gene>
    <name evidence="1" type="ORF">YC6258_03922</name>
</gene>
<dbReference type="AlphaFoldDB" id="A0A0C5VRB3"/>
<reference evidence="1 2" key="1">
    <citation type="submission" date="2014-01" db="EMBL/GenBank/DDBJ databases">
        <title>Full genme sequencing of cellulolytic bacterium Gynuella sunshinyii YC6258T gen. nov., sp. nov.</title>
        <authorList>
            <person name="Khan H."/>
            <person name="Chung E.J."/>
            <person name="Chung Y.R."/>
        </authorList>
    </citation>
    <scope>NUCLEOTIDE SEQUENCE [LARGE SCALE GENOMIC DNA]</scope>
    <source>
        <strain evidence="1 2">YC6258</strain>
    </source>
</reference>
<dbReference type="HOGENOM" id="CLU_2355778_0_0_6"/>
<organism evidence="1 2">
    <name type="scientific">Gynuella sunshinyii YC6258</name>
    <dbReference type="NCBI Taxonomy" id="1445510"/>
    <lineage>
        <taxon>Bacteria</taxon>
        <taxon>Pseudomonadati</taxon>
        <taxon>Pseudomonadota</taxon>
        <taxon>Gammaproteobacteria</taxon>
        <taxon>Oceanospirillales</taxon>
        <taxon>Saccharospirillaceae</taxon>
        <taxon>Gynuella</taxon>
    </lineage>
</organism>
<dbReference type="RefSeq" id="WP_044618098.1">
    <property type="nucleotide sequence ID" value="NZ_CP007142.1"/>
</dbReference>
<dbReference type="Proteomes" id="UP000032266">
    <property type="component" value="Chromosome"/>
</dbReference>
<name>A0A0C5VRB3_9GAMM</name>